<protein>
    <submittedName>
        <fullName evidence="1">Uncharacterized protein</fullName>
    </submittedName>
</protein>
<proteinExistence type="predicted"/>
<evidence type="ECO:0000313" key="1">
    <source>
        <dbReference type="EMBL" id="JAH85899.1"/>
    </source>
</evidence>
<dbReference type="EMBL" id="GBXM01022678">
    <property type="protein sequence ID" value="JAH85899.1"/>
    <property type="molecule type" value="Transcribed_RNA"/>
</dbReference>
<organism evidence="1">
    <name type="scientific">Anguilla anguilla</name>
    <name type="common">European freshwater eel</name>
    <name type="synonym">Muraena anguilla</name>
    <dbReference type="NCBI Taxonomy" id="7936"/>
    <lineage>
        <taxon>Eukaryota</taxon>
        <taxon>Metazoa</taxon>
        <taxon>Chordata</taxon>
        <taxon>Craniata</taxon>
        <taxon>Vertebrata</taxon>
        <taxon>Euteleostomi</taxon>
        <taxon>Actinopterygii</taxon>
        <taxon>Neopterygii</taxon>
        <taxon>Teleostei</taxon>
        <taxon>Anguilliformes</taxon>
        <taxon>Anguillidae</taxon>
        <taxon>Anguilla</taxon>
    </lineage>
</organism>
<name>A0A0E9W6A2_ANGAN</name>
<sequence>MGSLNIICCKNLDFIAHFHKKFFPLKPSRPNYCSYITKEFPHEMKLCFQAKGVIRFFVFFLLFLRLLHRSCRNLYRVNALLGQTVQMRIPCVVYLQ</sequence>
<reference evidence="1" key="1">
    <citation type="submission" date="2014-11" db="EMBL/GenBank/DDBJ databases">
        <authorList>
            <person name="Amaro Gonzalez C."/>
        </authorList>
    </citation>
    <scope>NUCLEOTIDE SEQUENCE</scope>
</reference>
<accession>A0A0E9W6A2</accession>
<dbReference type="AlphaFoldDB" id="A0A0E9W6A2"/>
<reference evidence="1" key="2">
    <citation type="journal article" date="2015" name="Fish Shellfish Immunol.">
        <title>Early steps in the European eel (Anguilla anguilla)-Vibrio vulnificus interaction in the gills: Role of the RtxA13 toxin.</title>
        <authorList>
            <person name="Callol A."/>
            <person name="Pajuelo D."/>
            <person name="Ebbesson L."/>
            <person name="Teles M."/>
            <person name="MacKenzie S."/>
            <person name="Amaro C."/>
        </authorList>
    </citation>
    <scope>NUCLEOTIDE SEQUENCE</scope>
</reference>